<feature type="compositionally biased region" description="Low complexity" evidence="1">
    <location>
        <begin position="14"/>
        <end position="28"/>
    </location>
</feature>
<accession>A0A8H7MCI1</accession>
<dbReference type="PROSITE" id="PS50181">
    <property type="entry name" value="FBOX"/>
    <property type="match status" value="1"/>
</dbReference>
<protein>
    <recommendedName>
        <fullName evidence="2">F-box domain-containing protein</fullName>
    </recommendedName>
</protein>
<evidence type="ECO:0000313" key="4">
    <source>
        <dbReference type="Proteomes" id="UP000651452"/>
    </source>
</evidence>
<reference evidence="3" key="1">
    <citation type="submission" date="2018-12" db="EMBL/GenBank/DDBJ databases">
        <authorList>
            <person name="Syme R.A."/>
            <person name="Farfan-Caceres L."/>
            <person name="Lichtenzveig J."/>
        </authorList>
    </citation>
    <scope>NUCLEOTIDE SEQUENCE</scope>
    <source>
        <strain evidence="3">Al4</strain>
    </source>
</reference>
<dbReference type="Proteomes" id="UP000651452">
    <property type="component" value="Unassembled WGS sequence"/>
</dbReference>
<proteinExistence type="predicted"/>
<evidence type="ECO:0000259" key="2">
    <source>
        <dbReference type="PROSITE" id="PS50181"/>
    </source>
</evidence>
<dbReference type="AlphaFoldDB" id="A0A8H7MCI1"/>
<reference evidence="3" key="2">
    <citation type="submission" date="2020-09" db="EMBL/GenBank/DDBJ databases">
        <title>Reference genome assembly for Australian Ascochyta lentis isolate Al4.</title>
        <authorList>
            <person name="Lee R.C."/>
            <person name="Farfan-Caceres L.M."/>
            <person name="Debler J.W."/>
            <person name="Williams A.H."/>
            <person name="Henares B.M."/>
        </authorList>
    </citation>
    <scope>NUCLEOTIDE SEQUENCE</scope>
    <source>
        <strain evidence="3">Al4</strain>
    </source>
</reference>
<sequence length="613" mass="69709">MNFVLPLRPSRSAKPSNTIKASSSSKSLQPPPPESPRRRPSLATRAGVVKRRSSVATTFNAPSMSLLEAMFGDDFPDAFANGDGRSCKSRKTMLDLPAEILGAICQPLTKADIKRLRLTCRELAEKVELRIDRVYISPNRANLDNLNNILNHPRHCLQVQEIVWDDAQLIEYPTIQSFRAALTSDDREAEIILELHVKALFEAGGNNNTAFRSIGLQDFIKHEGGLTELAKAALFNSNDTVSRDYIASNATTTMSVEESYDLYQKLYQDEKEIIKRGWDVNGLQRALTHIPNLKRITLTSEVWRSRRCRPIPTYDPPFFRALPPGFRKPSPPPWGEPGSDFEWQDQKIAHELDQLSTEQHLPVQWRGYSIIMSCLMTNPAPTLEEFVVDAGDNGSGLPCHLFTSKNLDYSNTIRALSNMQLKRLQLPLVTFTGLVPVGHLYDLIVTMPHLEHLDLMWNTSPPITADFPDHTCRTLKSITLHLSVVDCRWLLDLIKRSEDLQTVTLDAVQIGVWRDPFTGRESLFLPLREYFSMVKRRGPTFTWIDSPLCGRAYDGRWRMLDNELNAFLYNGAEWPWPKDGTVHSFAERCAIKPGFGWTVDVRDPEFRQKRLRP</sequence>
<name>A0A8H7MCI1_9PLEO</name>
<evidence type="ECO:0000256" key="1">
    <source>
        <dbReference type="SAM" id="MobiDB-lite"/>
    </source>
</evidence>
<feature type="region of interest" description="Disordered" evidence="1">
    <location>
        <begin position="1"/>
        <end position="47"/>
    </location>
</feature>
<organism evidence="3 4">
    <name type="scientific">Ascochyta lentis</name>
    <dbReference type="NCBI Taxonomy" id="205686"/>
    <lineage>
        <taxon>Eukaryota</taxon>
        <taxon>Fungi</taxon>
        <taxon>Dikarya</taxon>
        <taxon>Ascomycota</taxon>
        <taxon>Pezizomycotina</taxon>
        <taxon>Dothideomycetes</taxon>
        <taxon>Pleosporomycetidae</taxon>
        <taxon>Pleosporales</taxon>
        <taxon>Pleosporineae</taxon>
        <taxon>Didymellaceae</taxon>
        <taxon>Ascochyta</taxon>
    </lineage>
</organism>
<keyword evidence="4" id="KW-1185">Reference proteome</keyword>
<gene>
    <name evidence="3" type="ORF">EKO04_007557</name>
</gene>
<comment type="caution">
    <text evidence="3">The sequence shown here is derived from an EMBL/GenBank/DDBJ whole genome shotgun (WGS) entry which is preliminary data.</text>
</comment>
<dbReference type="InterPro" id="IPR001810">
    <property type="entry name" value="F-box_dom"/>
</dbReference>
<dbReference type="EMBL" id="RZGK01000013">
    <property type="protein sequence ID" value="KAF9694341.1"/>
    <property type="molecule type" value="Genomic_DNA"/>
</dbReference>
<feature type="domain" description="F-box" evidence="2">
    <location>
        <begin position="90"/>
        <end position="138"/>
    </location>
</feature>
<dbReference type="OrthoDB" id="5422579at2759"/>
<evidence type="ECO:0000313" key="3">
    <source>
        <dbReference type="EMBL" id="KAF9694341.1"/>
    </source>
</evidence>